<keyword evidence="1" id="KW-1133">Transmembrane helix</keyword>
<dbReference type="Proteomes" id="UP000579153">
    <property type="component" value="Unassembled WGS sequence"/>
</dbReference>
<sequence>MNFNLLTQKSLSLFAVVGGWRTLAESIASRALFTVVYLITGQVTTSALIAVGGVFVLAVARVWTDRKYWQAAGGLLTVGVSAFLAGSSGVGVNFYLVGVLASVVGGAVFLVSMLVGWPLIGLVVGQARGERFTWRRDRARRRLYQKCSAVFLAKFAIGAMVMVPLYLAGNVIVLGTVSTLLTMPATAACAYVIWRILRAEADPTGAESAVPISNRG</sequence>
<keyword evidence="3" id="KW-1185">Reference proteome</keyword>
<feature type="transmembrane region" description="Helical" evidence="1">
    <location>
        <begin position="72"/>
        <end position="97"/>
    </location>
</feature>
<evidence type="ECO:0000313" key="2">
    <source>
        <dbReference type="EMBL" id="MBB5783767.1"/>
    </source>
</evidence>
<dbReference type="RefSeq" id="WP_185076819.1">
    <property type="nucleotide sequence ID" value="NZ_JACHMB010000001.1"/>
</dbReference>
<reference evidence="2 3" key="1">
    <citation type="submission" date="2020-08" db="EMBL/GenBank/DDBJ databases">
        <title>Sequencing the genomes of 1000 actinobacteria strains.</title>
        <authorList>
            <person name="Klenk H.-P."/>
        </authorList>
    </citation>
    <scope>NUCLEOTIDE SEQUENCE [LARGE SCALE GENOMIC DNA]</scope>
    <source>
        <strain evidence="2 3">DSM 45507</strain>
    </source>
</reference>
<feature type="transmembrane region" description="Helical" evidence="1">
    <location>
        <begin position="103"/>
        <end position="125"/>
    </location>
</feature>
<feature type="transmembrane region" description="Helical" evidence="1">
    <location>
        <begin position="172"/>
        <end position="194"/>
    </location>
</feature>
<name>A0A7W9GH77_9ACTN</name>
<accession>A0A7W9GH77</accession>
<keyword evidence="1" id="KW-0812">Transmembrane</keyword>
<protein>
    <submittedName>
        <fullName evidence="2">Putative membrane protein</fullName>
    </submittedName>
</protein>
<dbReference type="Pfam" id="PF11361">
    <property type="entry name" value="DUF3159"/>
    <property type="match status" value="1"/>
</dbReference>
<dbReference type="InterPro" id="IPR016566">
    <property type="entry name" value="UCP010219"/>
</dbReference>
<comment type="caution">
    <text evidence="2">The sequence shown here is derived from an EMBL/GenBank/DDBJ whole genome shotgun (WGS) entry which is preliminary data.</text>
</comment>
<evidence type="ECO:0000256" key="1">
    <source>
        <dbReference type="SAM" id="Phobius"/>
    </source>
</evidence>
<keyword evidence="1" id="KW-0472">Membrane</keyword>
<evidence type="ECO:0000313" key="3">
    <source>
        <dbReference type="Proteomes" id="UP000579153"/>
    </source>
</evidence>
<dbReference type="AlphaFoldDB" id="A0A7W9GH77"/>
<dbReference type="EMBL" id="JACHMB010000001">
    <property type="protein sequence ID" value="MBB5783767.1"/>
    <property type="molecule type" value="Genomic_DNA"/>
</dbReference>
<organism evidence="2 3">
    <name type="scientific">Nonomuraea jabiensis</name>
    <dbReference type="NCBI Taxonomy" id="882448"/>
    <lineage>
        <taxon>Bacteria</taxon>
        <taxon>Bacillati</taxon>
        <taxon>Actinomycetota</taxon>
        <taxon>Actinomycetes</taxon>
        <taxon>Streptosporangiales</taxon>
        <taxon>Streptosporangiaceae</taxon>
        <taxon>Nonomuraea</taxon>
    </lineage>
</organism>
<feature type="transmembrane region" description="Helical" evidence="1">
    <location>
        <begin position="146"/>
        <end position="166"/>
    </location>
</feature>
<gene>
    <name evidence="2" type="ORF">HD596_010523</name>
</gene>
<proteinExistence type="predicted"/>
<feature type="transmembrane region" description="Helical" evidence="1">
    <location>
        <begin position="34"/>
        <end position="60"/>
    </location>
</feature>